<sequence>MLEYVCAGKKAIRAMFIWIIQMNSYIISKSCMENKDPYRKQIASLQRYSESIIRRSQQPVSIITADVYTVMWLRTVGYVAFGCSCLHPSSFVLSEDVMKYLNNTSL</sequence>
<name>A0ABV0S252_9TELE</name>
<comment type="caution">
    <text evidence="1">The sequence shown here is derived from an EMBL/GenBank/DDBJ whole genome shotgun (WGS) entry which is preliminary data.</text>
</comment>
<dbReference type="Proteomes" id="UP001434883">
    <property type="component" value="Unassembled WGS sequence"/>
</dbReference>
<protein>
    <submittedName>
        <fullName evidence="1">Uncharacterized protein</fullName>
    </submittedName>
</protein>
<accession>A0ABV0S252</accession>
<dbReference type="EMBL" id="JAHRIN010064586">
    <property type="protein sequence ID" value="MEQ2213957.1"/>
    <property type="molecule type" value="Genomic_DNA"/>
</dbReference>
<gene>
    <name evidence="1" type="ORF">XENOCAPTIV_024570</name>
</gene>
<keyword evidence="2" id="KW-1185">Reference proteome</keyword>
<evidence type="ECO:0000313" key="1">
    <source>
        <dbReference type="EMBL" id="MEQ2213957.1"/>
    </source>
</evidence>
<proteinExistence type="predicted"/>
<organism evidence="1 2">
    <name type="scientific">Xenoophorus captivus</name>
    <dbReference type="NCBI Taxonomy" id="1517983"/>
    <lineage>
        <taxon>Eukaryota</taxon>
        <taxon>Metazoa</taxon>
        <taxon>Chordata</taxon>
        <taxon>Craniata</taxon>
        <taxon>Vertebrata</taxon>
        <taxon>Euteleostomi</taxon>
        <taxon>Actinopterygii</taxon>
        <taxon>Neopterygii</taxon>
        <taxon>Teleostei</taxon>
        <taxon>Neoteleostei</taxon>
        <taxon>Acanthomorphata</taxon>
        <taxon>Ovalentaria</taxon>
        <taxon>Atherinomorphae</taxon>
        <taxon>Cyprinodontiformes</taxon>
        <taxon>Goodeidae</taxon>
        <taxon>Xenoophorus</taxon>
    </lineage>
</organism>
<evidence type="ECO:0000313" key="2">
    <source>
        <dbReference type="Proteomes" id="UP001434883"/>
    </source>
</evidence>
<reference evidence="1 2" key="1">
    <citation type="submission" date="2021-06" db="EMBL/GenBank/DDBJ databases">
        <authorList>
            <person name="Palmer J.M."/>
        </authorList>
    </citation>
    <scope>NUCLEOTIDE SEQUENCE [LARGE SCALE GENOMIC DNA]</scope>
    <source>
        <strain evidence="1 2">XC_2019</strain>
        <tissue evidence="1">Muscle</tissue>
    </source>
</reference>